<comment type="catalytic activity">
    <reaction evidence="1">
        <text>acetyl-CoA + phosphate = acetyl phosphate + CoA</text>
        <dbReference type="Rhea" id="RHEA:19521"/>
        <dbReference type="ChEBI" id="CHEBI:22191"/>
        <dbReference type="ChEBI" id="CHEBI:43474"/>
        <dbReference type="ChEBI" id="CHEBI:57287"/>
        <dbReference type="ChEBI" id="CHEBI:57288"/>
        <dbReference type="EC" id="2.3.1.8"/>
    </reaction>
</comment>
<evidence type="ECO:0000256" key="4">
    <source>
        <dbReference type="ARBA" id="ARBA00012707"/>
    </source>
</evidence>
<dbReference type="NCBIfam" id="NF007233">
    <property type="entry name" value="PRK09653.1"/>
    <property type="match status" value="1"/>
</dbReference>
<dbReference type="EC" id="2.3.1.8" evidence="4"/>
<evidence type="ECO:0000256" key="6">
    <source>
        <dbReference type="ARBA" id="ARBA00022679"/>
    </source>
</evidence>
<dbReference type="NCBIfam" id="TIGR00651">
    <property type="entry name" value="pta"/>
    <property type="match status" value="1"/>
</dbReference>
<organism evidence="10 11">
    <name type="scientific">Candidatus Gallimonas gallistercoris</name>
    <dbReference type="NCBI Taxonomy" id="2838602"/>
    <lineage>
        <taxon>Bacteria</taxon>
        <taxon>Bacillati</taxon>
        <taxon>Bacillota</taxon>
        <taxon>Clostridia</taxon>
        <taxon>Candidatus Gallimonas</taxon>
    </lineage>
</organism>
<evidence type="ECO:0000256" key="1">
    <source>
        <dbReference type="ARBA" id="ARBA00000705"/>
    </source>
</evidence>
<evidence type="ECO:0000313" key="11">
    <source>
        <dbReference type="Proteomes" id="UP000824221"/>
    </source>
</evidence>
<dbReference type="Gene3D" id="3.40.50.10750">
    <property type="entry name" value="Isocitrate/Isopropylmalate dehydrogenase-like"/>
    <property type="match status" value="1"/>
</dbReference>
<dbReference type="InterPro" id="IPR050500">
    <property type="entry name" value="Phos_Acetyltrans/Butyryltrans"/>
</dbReference>
<gene>
    <name evidence="10" type="primary">pta</name>
    <name evidence="10" type="ORF">H9797_02505</name>
</gene>
<evidence type="ECO:0000256" key="7">
    <source>
        <dbReference type="ARBA" id="ARBA00023315"/>
    </source>
</evidence>
<protein>
    <recommendedName>
        <fullName evidence="5">Phosphate acetyltransferase</fullName>
        <ecNumber evidence="4">2.3.1.8</ecNumber>
    </recommendedName>
    <alternativeName>
        <fullName evidence="8">Phosphotransacetylase</fullName>
    </alternativeName>
</protein>
<dbReference type="PANTHER" id="PTHR43356">
    <property type="entry name" value="PHOSPHATE ACETYLTRANSFERASE"/>
    <property type="match status" value="1"/>
</dbReference>
<dbReference type="Proteomes" id="UP000824221">
    <property type="component" value="Unassembled WGS sequence"/>
</dbReference>
<dbReference type="PANTHER" id="PTHR43356:SF3">
    <property type="entry name" value="PHOSPHATE ACETYLTRANSFERASE"/>
    <property type="match status" value="1"/>
</dbReference>
<dbReference type="Pfam" id="PF01515">
    <property type="entry name" value="PTA_PTB"/>
    <property type="match status" value="1"/>
</dbReference>
<comment type="pathway">
    <text evidence="2">Metabolic intermediate biosynthesis; acetyl-CoA biosynthesis; acetyl-CoA from acetate: step 2/2.</text>
</comment>
<dbReference type="InterPro" id="IPR042113">
    <property type="entry name" value="P_AcTrfase_dom1"/>
</dbReference>
<dbReference type="InterPro" id="IPR012147">
    <property type="entry name" value="P_Ac_Bu_trans"/>
</dbReference>
<dbReference type="PIRSF" id="PIRSF000428">
    <property type="entry name" value="P_Ac_trans"/>
    <property type="match status" value="1"/>
</dbReference>
<evidence type="ECO:0000313" key="10">
    <source>
        <dbReference type="EMBL" id="HJA02236.1"/>
    </source>
</evidence>
<keyword evidence="7 10" id="KW-0012">Acyltransferase</keyword>
<accession>A0A9D2KFG2</accession>
<evidence type="ECO:0000256" key="5">
    <source>
        <dbReference type="ARBA" id="ARBA00021528"/>
    </source>
</evidence>
<dbReference type="Gene3D" id="3.40.50.10950">
    <property type="match status" value="1"/>
</dbReference>
<dbReference type="SUPFAM" id="SSF53659">
    <property type="entry name" value="Isocitrate/Isopropylmalate dehydrogenase-like"/>
    <property type="match status" value="1"/>
</dbReference>
<dbReference type="GO" id="GO:0008959">
    <property type="term" value="F:phosphate acetyltransferase activity"/>
    <property type="evidence" value="ECO:0007669"/>
    <property type="project" value="UniProtKB-EC"/>
</dbReference>
<feature type="domain" description="Phosphate acetyl/butaryl transferase" evidence="9">
    <location>
        <begin position="20"/>
        <end position="343"/>
    </location>
</feature>
<dbReference type="InterPro" id="IPR002505">
    <property type="entry name" value="PTA_PTB"/>
</dbReference>
<keyword evidence="6 10" id="KW-0808">Transferase</keyword>
<name>A0A9D2KFG2_9FIRM</name>
<dbReference type="InterPro" id="IPR004614">
    <property type="entry name" value="P_AcTrfase"/>
</dbReference>
<comment type="caution">
    <text evidence="10">The sequence shown here is derived from an EMBL/GenBank/DDBJ whole genome shotgun (WGS) entry which is preliminary data.</text>
</comment>
<evidence type="ECO:0000256" key="8">
    <source>
        <dbReference type="ARBA" id="ARBA00031108"/>
    </source>
</evidence>
<proteinExistence type="inferred from homology"/>
<sequence>MAFMDKVKELGRKIVESGTIVEEIKKKAQALNKRIVLCEGEDKRVVEAASICTQEKLAHIVLLGNREEIAKNNPNVDLSYIEIIDPATSPKLEQYAALLYELRKAKGMTEEQAKEQAKDPTFFGALMLKNGDVDGLVSGACHSTANTLRPGLQIIKTAEGVKSVSSFNLMVAPVTGNEYVPDGKLVFADCGLNPTYTAEGLADMAIATAKSAREIAGLDPKVAMLSFSTKGSAKHDNVTLVQEAVRIAKEKAPDLKIDGELQFDAAIVPSVGEFKAPGSEVAGHANVFIFPDLQAANIGYKIAERLGGFQAIGPICQGFAKPLNDLSRGCKASDIVCAVAITALQTR</sequence>
<evidence type="ECO:0000259" key="9">
    <source>
        <dbReference type="Pfam" id="PF01515"/>
    </source>
</evidence>
<evidence type="ECO:0000256" key="2">
    <source>
        <dbReference type="ARBA" id="ARBA00004989"/>
    </source>
</evidence>
<reference evidence="10" key="1">
    <citation type="journal article" date="2021" name="PeerJ">
        <title>Extensive microbial diversity within the chicken gut microbiome revealed by metagenomics and culture.</title>
        <authorList>
            <person name="Gilroy R."/>
            <person name="Ravi A."/>
            <person name="Getino M."/>
            <person name="Pursley I."/>
            <person name="Horton D.L."/>
            <person name="Alikhan N.F."/>
            <person name="Baker D."/>
            <person name="Gharbi K."/>
            <person name="Hall N."/>
            <person name="Watson M."/>
            <person name="Adriaenssens E.M."/>
            <person name="Foster-Nyarko E."/>
            <person name="Jarju S."/>
            <person name="Secka A."/>
            <person name="Antonio M."/>
            <person name="Oren A."/>
            <person name="Chaudhuri R.R."/>
            <person name="La Ragione R."/>
            <person name="Hildebrand F."/>
            <person name="Pallen M.J."/>
        </authorList>
    </citation>
    <scope>NUCLEOTIDE SEQUENCE</scope>
    <source>
        <strain evidence="10">CHK156-179</strain>
    </source>
</reference>
<dbReference type="InterPro" id="IPR042112">
    <property type="entry name" value="P_AcTrfase_dom2"/>
</dbReference>
<dbReference type="EMBL" id="DXAJ01000036">
    <property type="protein sequence ID" value="HJA02236.1"/>
    <property type="molecule type" value="Genomic_DNA"/>
</dbReference>
<comment type="similarity">
    <text evidence="3">Belongs to the phosphate acetyltransferase and butyryltransferase family.</text>
</comment>
<reference evidence="10" key="2">
    <citation type="submission" date="2021-04" db="EMBL/GenBank/DDBJ databases">
        <authorList>
            <person name="Gilroy R."/>
        </authorList>
    </citation>
    <scope>NUCLEOTIDE SEQUENCE</scope>
    <source>
        <strain evidence="10">CHK156-179</strain>
    </source>
</reference>
<dbReference type="AlphaFoldDB" id="A0A9D2KFG2"/>
<evidence type="ECO:0000256" key="3">
    <source>
        <dbReference type="ARBA" id="ARBA00005656"/>
    </source>
</evidence>